<dbReference type="Proteomes" id="UP001732700">
    <property type="component" value="Chromosome 5C"/>
</dbReference>
<evidence type="ECO:0000313" key="2">
    <source>
        <dbReference type="Proteomes" id="UP001732700"/>
    </source>
</evidence>
<sequence>MERKCGNKKARVEEPLLLLPNVQVKQEVPDGGEGAVVVADGAPGNGNQAPIHGTFDPTVLHCPVCSDRLRPPVFKCAAGLHKACISCQGKLPGKRCHSCDHGTGGGAYVRCHLMDDVVCSFRVQCAHHQHGCTSYVAYFEAPDHESACPRAPCSCTEPGCGVVASPPNLLGHLVSAHSWPVHGIRYRTDLSLGVRASEPRVLLVTAEEDGGVFLLSLGTFGSAMAVSVVCLRANGGAGQQYGLKLWAHGSGGRAVMLNTDVTSSAAPGNVDVDADDFLTVPPTMMTGPDKEMVLTVCIDEAGAA</sequence>
<reference evidence="1" key="2">
    <citation type="submission" date="2025-09" db="UniProtKB">
        <authorList>
            <consortium name="EnsemblPlants"/>
        </authorList>
    </citation>
    <scope>IDENTIFICATION</scope>
</reference>
<keyword evidence="2" id="KW-1185">Reference proteome</keyword>
<dbReference type="EnsemblPlants" id="AVESA.00010b.r2.5CG0932420.1">
    <property type="protein sequence ID" value="AVESA.00010b.r2.5CG0932420.1.CDS"/>
    <property type="gene ID" value="AVESA.00010b.r2.5CG0932420"/>
</dbReference>
<proteinExistence type="predicted"/>
<reference evidence="1" key="1">
    <citation type="submission" date="2021-05" db="EMBL/GenBank/DDBJ databases">
        <authorList>
            <person name="Scholz U."/>
            <person name="Mascher M."/>
            <person name="Fiebig A."/>
        </authorList>
    </citation>
    <scope>NUCLEOTIDE SEQUENCE [LARGE SCALE GENOMIC DNA]</scope>
</reference>
<evidence type="ECO:0000313" key="1">
    <source>
        <dbReference type="EnsemblPlants" id="AVESA.00010b.r2.5CG0932420.1.CDS"/>
    </source>
</evidence>
<name>A0ACD5Y2S8_AVESA</name>
<organism evidence="1 2">
    <name type="scientific">Avena sativa</name>
    <name type="common">Oat</name>
    <dbReference type="NCBI Taxonomy" id="4498"/>
    <lineage>
        <taxon>Eukaryota</taxon>
        <taxon>Viridiplantae</taxon>
        <taxon>Streptophyta</taxon>
        <taxon>Embryophyta</taxon>
        <taxon>Tracheophyta</taxon>
        <taxon>Spermatophyta</taxon>
        <taxon>Magnoliopsida</taxon>
        <taxon>Liliopsida</taxon>
        <taxon>Poales</taxon>
        <taxon>Poaceae</taxon>
        <taxon>BOP clade</taxon>
        <taxon>Pooideae</taxon>
        <taxon>Poodae</taxon>
        <taxon>Poeae</taxon>
        <taxon>Poeae Chloroplast Group 1 (Aveneae type)</taxon>
        <taxon>Aveninae</taxon>
        <taxon>Avena</taxon>
    </lineage>
</organism>
<protein>
    <submittedName>
        <fullName evidence="1">Uncharacterized protein</fullName>
    </submittedName>
</protein>
<accession>A0ACD5Y2S8</accession>